<dbReference type="OrthoDB" id="9804874at2"/>
<feature type="chain" id="PRO_5003685213" evidence="9">
    <location>
        <begin position="38"/>
        <end position="709"/>
    </location>
</feature>
<feature type="signal peptide" evidence="9">
    <location>
        <begin position="1"/>
        <end position="37"/>
    </location>
</feature>
<keyword evidence="4 8" id="KW-1003">Cell membrane</keyword>
<evidence type="ECO:0000313" key="11">
    <source>
        <dbReference type="EMBL" id="AFM02952.1"/>
    </source>
</evidence>
<reference evidence="12" key="1">
    <citation type="submission" date="2012-06" db="EMBL/GenBank/DDBJ databases">
        <title>The complete genome of Flexibacter litoralis DSM 6794.</title>
        <authorList>
            <person name="Lucas S."/>
            <person name="Copeland A."/>
            <person name="Lapidus A."/>
            <person name="Glavina del Rio T."/>
            <person name="Dalin E."/>
            <person name="Tice H."/>
            <person name="Bruce D."/>
            <person name="Goodwin L."/>
            <person name="Pitluck S."/>
            <person name="Peters L."/>
            <person name="Ovchinnikova G."/>
            <person name="Lu M."/>
            <person name="Kyrpides N."/>
            <person name="Mavromatis K."/>
            <person name="Ivanova N."/>
            <person name="Brettin T."/>
            <person name="Detter J.C."/>
            <person name="Han C."/>
            <person name="Larimer F."/>
            <person name="Land M."/>
            <person name="Hauser L."/>
            <person name="Markowitz V."/>
            <person name="Cheng J.-F."/>
            <person name="Hugenholtz P."/>
            <person name="Woyke T."/>
            <person name="Wu D."/>
            <person name="Spring S."/>
            <person name="Lang E."/>
            <person name="Kopitz M."/>
            <person name="Brambilla E."/>
            <person name="Klenk H.-P."/>
            <person name="Eisen J.A."/>
        </authorList>
    </citation>
    <scope>NUCLEOTIDE SEQUENCE [LARGE SCALE GENOMIC DNA]</scope>
    <source>
        <strain evidence="12">ATCC 23117 / DSM 6794 / NBRC 15988 / NCIMB 1366 / Sio-4</strain>
    </source>
</reference>
<gene>
    <name evidence="11" type="ordered locus">Fleli_0476</name>
</gene>
<comment type="subcellular location">
    <subcellularLocation>
        <location evidence="1 8">Cell membrane</location>
        <topology evidence="1 8">Multi-pass membrane protein</topology>
    </subcellularLocation>
</comment>
<dbReference type="PANTHER" id="PTHR30330">
    <property type="entry name" value="AGSS FAMILY TRANSPORTER, SODIUM-ALANINE"/>
    <property type="match status" value="1"/>
</dbReference>
<feature type="transmembrane region" description="Helical" evidence="8">
    <location>
        <begin position="670"/>
        <end position="689"/>
    </location>
</feature>
<dbReference type="InterPro" id="IPR011053">
    <property type="entry name" value="Single_hybrid_motif"/>
</dbReference>
<dbReference type="AlphaFoldDB" id="I4AG67"/>
<evidence type="ECO:0000256" key="3">
    <source>
        <dbReference type="ARBA" id="ARBA00022448"/>
    </source>
</evidence>
<dbReference type="eggNOG" id="COG0508">
    <property type="taxonomic scope" value="Bacteria"/>
</dbReference>
<evidence type="ECO:0000256" key="2">
    <source>
        <dbReference type="ARBA" id="ARBA00009261"/>
    </source>
</evidence>
<dbReference type="STRING" id="880071.Fleli_0476"/>
<proteinExistence type="inferred from homology"/>
<name>I4AG67_BERLS</name>
<dbReference type="eggNOG" id="COG1115">
    <property type="taxonomic scope" value="Bacteria"/>
</dbReference>
<dbReference type="InterPro" id="IPR001463">
    <property type="entry name" value="Na/Ala_symport"/>
</dbReference>
<keyword evidence="8" id="KW-0769">Symport</keyword>
<dbReference type="Proteomes" id="UP000006054">
    <property type="component" value="Chromosome"/>
</dbReference>
<dbReference type="PANTHER" id="PTHR30330:SF3">
    <property type="entry name" value="TRANSCRIPTIONAL REGULATOR, LRP FAMILY"/>
    <property type="match status" value="1"/>
</dbReference>
<evidence type="ECO:0000256" key="5">
    <source>
        <dbReference type="ARBA" id="ARBA00022692"/>
    </source>
</evidence>
<dbReference type="InterPro" id="IPR000089">
    <property type="entry name" value="Biotin_lipoyl"/>
</dbReference>
<dbReference type="Pfam" id="PF00364">
    <property type="entry name" value="Biotin_lipoyl"/>
    <property type="match status" value="1"/>
</dbReference>
<evidence type="ECO:0000256" key="7">
    <source>
        <dbReference type="ARBA" id="ARBA00023136"/>
    </source>
</evidence>
<keyword evidence="5 8" id="KW-0812">Transmembrane</keyword>
<keyword evidence="3 8" id="KW-0813">Transport</keyword>
<dbReference type="Gene3D" id="1.20.1740.10">
    <property type="entry name" value="Amino acid/polyamine transporter I"/>
    <property type="match status" value="1"/>
</dbReference>
<evidence type="ECO:0000256" key="9">
    <source>
        <dbReference type="SAM" id="SignalP"/>
    </source>
</evidence>
<evidence type="ECO:0000256" key="6">
    <source>
        <dbReference type="ARBA" id="ARBA00022989"/>
    </source>
</evidence>
<dbReference type="EMBL" id="CP003345">
    <property type="protein sequence ID" value="AFM02952.1"/>
    <property type="molecule type" value="Genomic_DNA"/>
</dbReference>
<feature type="transmembrane region" description="Helical" evidence="8">
    <location>
        <begin position="560"/>
        <end position="582"/>
    </location>
</feature>
<dbReference type="RefSeq" id="WP_014796412.1">
    <property type="nucleotide sequence ID" value="NC_018018.1"/>
</dbReference>
<feature type="domain" description="Lipoyl-binding" evidence="10">
    <location>
        <begin position="172"/>
        <end position="222"/>
    </location>
</feature>
<dbReference type="Pfam" id="PF01235">
    <property type="entry name" value="Na_Ala_symp"/>
    <property type="match status" value="1"/>
</dbReference>
<evidence type="ECO:0000256" key="1">
    <source>
        <dbReference type="ARBA" id="ARBA00004651"/>
    </source>
</evidence>
<evidence type="ECO:0000256" key="8">
    <source>
        <dbReference type="RuleBase" id="RU363064"/>
    </source>
</evidence>
<protein>
    <submittedName>
        <fullName evidence="11">Amino acid carrier protein</fullName>
    </submittedName>
</protein>
<evidence type="ECO:0000256" key="4">
    <source>
        <dbReference type="ARBA" id="ARBA00022475"/>
    </source>
</evidence>
<evidence type="ECO:0000313" key="12">
    <source>
        <dbReference type="Proteomes" id="UP000006054"/>
    </source>
</evidence>
<keyword evidence="7 8" id="KW-0472">Membrane</keyword>
<feature type="transmembrane region" description="Helical" evidence="8">
    <location>
        <begin position="496"/>
        <end position="519"/>
    </location>
</feature>
<keyword evidence="9" id="KW-0732">Signal</keyword>
<feature type="transmembrane region" description="Helical" evidence="8">
    <location>
        <begin position="646"/>
        <end position="664"/>
    </location>
</feature>
<feature type="transmembrane region" description="Helical" evidence="8">
    <location>
        <begin position="263"/>
        <end position="280"/>
    </location>
</feature>
<keyword evidence="6 8" id="KW-1133">Transmembrane helix</keyword>
<dbReference type="GO" id="GO:0005886">
    <property type="term" value="C:plasma membrane"/>
    <property type="evidence" value="ECO:0007669"/>
    <property type="project" value="UniProtKB-SubCell"/>
</dbReference>
<dbReference type="Gene3D" id="2.40.50.100">
    <property type="match status" value="1"/>
</dbReference>
<organism evidence="11 12">
    <name type="scientific">Bernardetia litoralis (strain ATCC 23117 / DSM 6794 / NBRC 15988 / NCIMB 1366 / Fx l1 / Sio-4)</name>
    <name type="common">Flexibacter litoralis</name>
    <dbReference type="NCBI Taxonomy" id="880071"/>
    <lineage>
        <taxon>Bacteria</taxon>
        <taxon>Pseudomonadati</taxon>
        <taxon>Bacteroidota</taxon>
        <taxon>Cytophagia</taxon>
        <taxon>Cytophagales</taxon>
        <taxon>Bernardetiaceae</taxon>
        <taxon>Bernardetia</taxon>
    </lineage>
</organism>
<dbReference type="SUPFAM" id="SSF51230">
    <property type="entry name" value="Single hybrid motif"/>
    <property type="match status" value="1"/>
</dbReference>
<dbReference type="GO" id="GO:0005283">
    <property type="term" value="F:amino acid:sodium symporter activity"/>
    <property type="evidence" value="ECO:0007669"/>
    <property type="project" value="InterPro"/>
</dbReference>
<evidence type="ECO:0000259" key="10">
    <source>
        <dbReference type="Pfam" id="PF00364"/>
    </source>
</evidence>
<dbReference type="NCBIfam" id="TIGR00835">
    <property type="entry name" value="agcS"/>
    <property type="match status" value="1"/>
</dbReference>
<feature type="transmembrane region" description="Helical" evidence="8">
    <location>
        <begin position="602"/>
        <end position="625"/>
    </location>
</feature>
<dbReference type="HOGENOM" id="CLU_024867_1_1_10"/>
<keyword evidence="12" id="KW-1185">Reference proteome</keyword>
<feature type="transmembrane region" description="Helical" evidence="8">
    <location>
        <begin position="437"/>
        <end position="458"/>
    </location>
</feature>
<dbReference type="PRINTS" id="PR00175">
    <property type="entry name" value="NAALASMPORT"/>
</dbReference>
<feature type="transmembrane region" description="Helical" evidence="8">
    <location>
        <begin position="470"/>
        <end position="490"/>
    </location>
</feature>
<comment type="similarity">
    <text evidence="2 8">Belongs to the alanine or glycine:cation symporter (AGCS) (TC 2.A.25) family.</text>
</comment>
<dbReference type="KEGG" id="fli:Fleli_0476"/>
<feature type="transmembrane region" description="Helical" evidence="8">
    <location>
        <begin position="397"/>
        <end position="417"/>
    </location>
</feature>
<sequence length="709" mass="76245" precursor="true">MLYSVQKSFITKKLLQKSSIFLLTLLFSFLFSFSAFSQDKPTGRLETINPSPSINDGIVVAKIEGGTPPYRYYWSNEATPIVADTCKGNTEGETVSLKIIDAADQEATFQIVVEPESGGENLNAVFTPLVGGMATVLFFDPFAAMGIYDPKIQVNEGKVKAPFVKDKSLTKITVKKWLVADKAKVKEHDVIAIVNSNKGEREIYAQFDGTINIALKEGMTVYDVNLNKDASDVVKTNGGVLGIIDYDQEQPLLHPNGTPQTKSIPLVVFWLVLGAIYFTFKMNFINFRGFKHAIDLVSGKFDDPNHDAGEVSHFQALTTALSATVGLGNIASVAIAISIGGPGATFWMITAGLLGMSSKFVECTLGVKYRIINKEGTVFGGPMYYLSQGLAKKRMGVLGKVLAVTFAILCIGGSFGGGNMFQVNQAFAQLEGQIPALVGNGVWFGVGFAMLVGVVIIGGIKSIAKVTDKIVPFMCGIYVLAALIVIMINITAVGDAISLIFNGAFNAEAAAGGFIGVLIQGFRRAAFSNEAGVGSASIAHSAAKTDEPVSEGIVALLEPFIDTVIVCTMTALVIIFTGEYANTEGLSGAILTSKAFGKSIPWFPYVLTIAIVMFAFSTMISWSYYGERAWAYLFGQSKVASLVYKAVFLIFVVIGASIELGAVVDFSDMMILGMAFPNILGLIILSPEVRKDLREYFRKVKSGEIKKFK</sequence>
<dbReference type="PATRIC" id="fig|880071.3.peg.450"/>
<accession>I4AG67</accession>